<dbReference type="Proteomes" id="UP000756132">
    <property type="component" value="Chromosome 10"/>
</dbReference>
<gene>
    <name evidence="1" type="ORF">CLAFUR5_12415</name>
</gene>
<reference evidence="1" key="1">
    <citation type="submission" date="2021-12" db="EMBL/GenBank/DDBJ databases">
        <authorList>
            <person name="Zaccaron A."/>
            <person name="Stergiopoulos I."/>
        </authorList>
    </citation>
    <scope>NUCLEOTIDE SEQUENCE</scope>
    <source>
        <strain evidence="1">Race5_Kim</strain>
    </source>
</reference>
<dbReference type="AlphaFoldDB" id="A0A9Q8PHE0"/>
<sequence length="104" mass="11753">MAQVTSVLKRLHDANLEPSRDILAIYTDSSCDLRVYVHSGHPASGFRTKTLKNVLKFLLMFEAQFDTIMPDVDRLRRGVLDVLSSEMDLHQVWDCADLLAVCST</sequence>
<evidence type="ECO:0000313" key="1">
    <source>
        <dbReference type="EMBL" id="UJO22545.1"/>
    </source>
</evidence>
<dbReference type="KEGG" id="ffu:CLAFUR5_12415"/>
<dbReference type="GeneID" id="71992293"/>
<organism evidence="1 2">
    <name type="scientific">Passalora fulva</name>
    <name type="common">Tomato leaf mold</name>
    <name type="synonym">Cladosporium fulvum</name>
    <dbReference type="NCBI Taxonomy" id="5499"/>
    <lineage>
        <taxon>Eukaryota</taxon>
        <taxon>Fungi</taxon>
        <taxon>Dikarya</taxon>
        <taxon>Ascomycota</taxon>
        <taxon>Pezizomycotina</taxon>
        <taxon>Dothideomycetes</taxon>
        <taxon>Dothideomycetidae</taxon>
        <taxon>Mycosphaerellales</taxon>
        <taxon>Mycosphaerellaceae</taxon>
        <taxon>Fulvia</taxon>
    </lineage>
</organism>
<dbReference type="RefSeq" id="XP_047766911.1">
    <property type="nucleotide sequence ID" value="XM_047911563.1"/>
</dbReference>
<name>A0A9Q8PHE0_PASFU</name>
<reference evidence="1" key="2">
    <citation type="journal article" date="2022" name="Microb. Genom.">
        <title>A chromosome-scale genome assembly of the tomato pathogen Cladosporium fulvum reveals a compartmentalized genome architecture and the presence of a dispensable chromosome.</title>
        <authorList>
            <person name="Zaccaron A.Z."/>
            <person name="Chen L.H."/>
            <person name="Samaras A."/>
            <person name="Stergiopoulos I."/>
        </authorList>
    </citation>
    <scope>NUCLEOTIDE SEQUENCE</scope>
    <source>
        <strain evidence="1">Race5_Kim</strain>
    </source>
</reference>
<protein>
    <submittedName>
        <fullName evidence="1">Uncharacterized protein</fullName>
    </submittedName>
</protein>
<evidence type="ECO:0000313" key="2">
    <source>
        <dbReference type="Proteomes" id="UP000756132"/>
    </source>
</evidence>
<keyword evidence="2" id="KW-1185">Reference proteome</keyword>
<proteinExistence type="predicted"/>
<dbReference type="EMBL" id="CP090172">
    <property type="protein sequence ID" value="UJO22545.1"/>
    <property type="molecule type" value="Genomic_DNA"/>
</dbReference>
<accession>A0A9Q8PHE0</accession>